<dbReference type="Proteomes" id="UP001374579">
    <property type="component" value="Unassembled WGS sequence"/>
</dbReference>
<reference evidence="4 5" key="1">
    <citation type="submission" date="2024-02" db="EMBL/GenBank/DDBJ databases">
        <title>Chromosome-scale genome assembly of the rough periwinkle Littorina saxatilis.</title>
        <authorList>
            <person name="De Jode A."/>
            <person name="Faria R."/>
            <person name="Formenti G."/>
            <person name="Sims Y."/>
            <person name="Smith T.P."/>
            <person name="Tracey A."/>
            <person name="Wood J.M.D."/>
            <person name="Zagrodzka Z.B."/>
            <person name="Johannesson K."/>
            <person name="Butlin R.K."/>
            <person name="Leder E.H."/>
        </authorList>
    </citation>
    <scope>NUCLEOTIDE SEQUENCE [LARGE SCALE GENOMIC DNA]</scope>
    <source>
        <strain evidence="4">Snail1</strain>
        <tissue evidence="4">Muscle</tissue>
    </source>
</reference>
<proteinExistence type="predicted"/>
<accession>A0AAN9BI38</accession>
<keyword evidence="2" id="KW-0472">Membrane</keyword>
<feature type="transmembrane region" description="Helical" evidence="2">
    <location>
        <begin position="214"/>
        <end position="236"/>
    </location>
</feature>
<feature type="region of interest" description="Disordered" evidence="1">
    <location>
        <begin position="154"/>
        <end position="211"/>
    </location>
</feature>
<keyword evidence="3" id="KW-0732">Signal</keyword>
<evidence type="ECO:0000256" key="2">
    <source>
        <dbReference type="SAM" id="Phobius"/>
    </source>
</evidence>
<evidence type="ECO:0000256" key="3">
    <source>
        <dbReference type="SAM" id="SignalP"/>
    </source>
</evidence>
<evidence type="ECO:0000313" key="4">
    <source>
        <dbReference type="EMBL" id="KAK7106721.1"/>
    </source>
</evidence>
<feature type="signal peptide" evidence="3">
    <location>
        <begin position="1"/>
        <end position="28"/>
    </location>
</feature>
<feature type="chain" id="PRO_5042985014" evidence="3">
    <location>
        <begin position="29"/>
        <end position="292"/>
    </location>
</feature>
<feature type="compositionally biased region" description="Low complexity" evidence="1">
    <location>
        <begin position="154"/>
        <end position="170"/>
    </location>
</feature>
<keyword evidence="2" id="KW-1133">Transmembrane helix</keyword>
<evidence type="ECO:0000256" key="1">
    <source>
        <dbReference type="SAM" id="MobiDB-lite"/>
    </source>
</evidence>
<organism evidence="4 5">
    <name type="scientific">Littorina saxatilis</name>
    <dbReference type="NCBI Taxonomy" id="31220"/>
    <lineage>
        <taxon>Eukaryota</taxon>
        <taxon>Metazoa</taxon>
        <taxon>Spiralia</taxon>
        <taxon>Lophotrochozoa</taxon>
        <taxon>Mollusca</taxon>
        <taxon>Gastropoda</taxon>
        <taxon>Caenogastropoda</taxon>
        <taxon>Littorinimorpha</taxon>
        <taxon>Littorinoidea</taxon>
        <taxon>Littorinidae</taxon>
        <taxon>Littorina</taxon>
    </lineage>
</organism>
<keyword evidence="2" id="KW-0812">Transmembrane</keyword>
<feature type="compositionally biased region" description="Polar residues" evidence="1">
    <location>
        <begin position="187"/>
        <end position="207"/>
    </location>
</feature>
<name>A0AAN9BI38_9CAEN</name>
<comment type="caution">
    <text evidence="4">The sequence shown here is derived from an EMBL/GenBank/DDBJ whole genome shotgun (WGS) entry which is preliminary data.</text>
</comment>
<gene>
    <name evidence="4" type="ORF">V1264_017944</name>
</gene>
<feature type="region of interest" description="Disordered" evidence="1">
    <location>
        <begin position="241"/>
        <end position="292"/>
    </location>
</feature>
<dbReference type="EMBL" id="JBAMIC010000007">
    <property type="protein sequence ID" value="KAK7106721.1"/>
    <property type="molecule type" value="Genomic_DNA"/>
</dbReference>
<dbReference type="PROSITE" id="PS51257">
    <property type="entry name" value="PROKAR_LIPOPROTEIN"/>
    <property type="match status" value="1"/>
</dbReference>
<dbReference type="AlphaFoldDB" id="A0AAN9BI38"/>
<sequence length="292" mass="29690">MCATSKTVMETKILAVFVLSCISSSVHAVTLTGCPAGNITDGSQMSLKCTGFFRSFTYSWAITTPSTGGPEKVFATCSAVSSCVITDTAYNITRVDTGLGSDQSFARFVINVTVHSNAIVRCFRSTDTSSSGGETCTLINIIAAPTTLAPTTTTTGPVTVLTSSSPQGQQPGVGGGSGKGLTSSSPQATTVNSEGQEASTKGQDKTQAASSSGLGIGIGIASLLAIIAGCAAVLFFRKKSTAPPDEKDKTPAEPVNPPQISEHETDNSGSGELAAEDEPSGSHSAAENEDDD</sequence>
<evidence type="ECO:0000313" key="5">
    <source>
        <dbReference type="Proteomes" id="UP001374579"/>
    </source>
</evidence>
<protein>
    <submittedName>
        <fullName evidence="4">Uncharacterized protein</fullName>
    </submittedName>
</protein>
<keyword evidence="5" id="KW-1185">Reference proteome</keyword>